<keyword evidence="3" id="KW-1185">Reference proteome</keyword>
<dbReference type="SUPFAM" id="SSF140996">
    <property type="entry name" value="Hermes dimerisation domain"/>
    <property type="match status" value="1"/>
</dbReference>
<protein>
    <submittedName>
        <fullName evidence="2">Uncharacterized protein</fullName>
    </submittedName>
</protein>
<dbReference type="EMBL" id="JACXVP010000007">
    <property type="protein sequence ID" value="KAG5595646.1"/>
    <property type="molecule type" value="Genomic_DNA"/>
</dbReference>
<comment type="caution">
    <text evidence="2">The sequence shown here is derived from an EMBL/GenBank/DDBJ whole genome shotgun (WGS) entry which is preliminary data.</text>
</comment>
<gene>
    <name evidence="2" type="ORF">H5410_036878</name>
</gene>
<evidence type="ECO:0000256" key="1">
    <source>
        <dbReference type="SAM" id="MobiDB-lite"/>
    </source>
</evidence>
<evidence type="ECO:0000313" key="2">
    <source>
        <dbReference type="EMBL" id="KAG5595646.1"/>
    </source>
</evidence>
<dbReference type="Proteomes" id="UP000824120">
    <property type="component" value="Chromosome 7"/>
</dbReference>
<dbReference type="InterPro" id="IPR052035">
    <property type="entry name" value="ZnF_BED_domain_contain"/>
</dbReference>
<feature type="non-terminal residue" evidence="2">
    <location>
        <position position="1"/>
    </location>
</feature>
<accession>A0A9J5Y9H7</accession>
<proteinExistence type="predicted"/>
<dbReference type="PANTHER" id="PTHR46481:SF7">
    <property type="entry name" value="ZINC FINGER BED DOMAIN-CONTAINING PROTEIN RICESLEEPER 2-LIKE"/>
    <property type="match status" value="1"/>
</dbReference>
<reference evidence="2 3" key="1">
    <citation type="submission" date="2020-09" db="EMBL/GenBank/DDBJ databases">
        <title>De no assembly of potato wild relative species, Solanum commersonii.</title>
        <authorList>
            <person name="Cho K."/>
        </authorList>
    </citation>
    <scope>NUCLEOTIDE SEQUENCE [LARGE SCALE GENOMIC DNA]</scope>
    <source>
        <strain evidence="2">LZ3.2</strain>
        <tissue evidence="2">Leaf</tissue>
    </source>
</reference>
<sequence>MYVQQLSFWMETTLSGMDMEVIINIPSTMPTISQQQDKVTPRRCTPPKKQKRAAPSVAPNSGNTGRETSQIWDLFSKFIAKGGKYRNHLTVKCLKSPSKSNKRQTTLKPIKRVWPEGGSTKKEVFNMNEIKRAIAKFIIIDEQSFRAVEGEGFKKLMAKAFSNFEVPSHGNCVMREPGDLLQSQWEKHMKKEGF</sequence>
<dbReference type="OrthoDB" id="1298214at2759"/>
<dbReference type="AlphaFoldDB" id="A0A9J5Y9H7"/>
<feature type="region of interest" description="Disordered" evidence="1">
    <location>
        <begin position="32"/>
        <end position="65"/>
    </location>
</feature>
<organism evidence="2 3">
    <name type="scientific">Solanum commersonii</name>
    <name type="common">Commerson's wild potato</name>
    <name type="synonym">Commerson's nightshade</name>
    <dbReference type="NCBI Taxonomy" id="4109"/>
    <lineage>
        <taxon>Eukaryota</taxon>
        <taxon>Viridiplantae</taxon>
        <taxon>Streptophyta</taxon>
        <taxon>Embryophyta</taxon>
        <taxon>Tracheophyta</taxon>
        <taxon>Spermatophyta</taxon>
        <taxon>Magnoliopsida</taxon>
        <taxon>eudicotyledons</taxon>
        <taxon>Gunneridae</taxon>
        <taxon>Pentapetalae</taxon>
        <taxon>asterids</taxon>
        <taxon>lamiids</taxon>
        <taxon>Solanales</taxon>
        <taxon>Solanaceae</taxon>
        <taxon>Solanoideae</taxon>
        <taxon>Solaneae</taxon>
        <taxon>Solanum</taxon>
    </lineage>
</organism>
<name>A0A9J5Y9H7_SOLCO</name>
<dbReference type="PANTHER" id="PTHR46481">
    <property type="entry name" value="ZINC FINGER BED DOMAIN-CONTAINING PROTEIN 4"/>
    <property type="match status" value="1"/>
</dbReference>
<evidence type="ECO:0000313" key="3">
    <source>
        <dbReference type="Proteomes" id="UP000824120"/>
    </source>
</evidence>